<dbReference type="Proteomes" id="UP000184386">
    <property type="component" value="Unassembled WGS sequence"/>
</dbReference>
<evidence type="ECO:0000313" key="2">
    <source>
        <dbReference type="Proteomes" id="UP000184386"/>
    </source>
</evidence>
<evidence type="ECO:0000313" key="1">
    <source>
        <dbReference type="EMBL" id="SHL35205.1"/>
    </source>
</evidence>
<dbReference type="AlphaFoldDB" id="A0A1M6ZXY6"/>
<organism evidence="1 2">
    <name type="scientific">Anaerocolumna jejuensis DSM 15929</name>
    <dbReference type="NCBI Taxonomy" id="1121322"/>
    <lineage>
        <taxon>Bacteria</taxon>
        <taxon>Bacillati</taxon>
        <taxon>Bacillota</taxon>
        <taxon>Clostridia</taxon>
        <taxon>Lachnospirales</taxon>
        <taxon>Lachnospiraceae</taxon>
        <taxon>Anaerocolumna</taxon>
    </lineage>
</organism>
<name>A0A1M6ZXY6_9FIRM</name>
<gene>
    <name evidence="1" type="ORF">SAMN02745136_04703</name>
</gene>
<accession>A0A1M6ZXY6</accession>
<protein>
    <submittedName>
        <fullName evidence="1">Uncharacterized protein</fullName>
    </submittedName>
</protein>
<sequence length="50" mass="5724">MKFFTCVRSKNITSGIFTLDIKKTKVWPILKETYGNGKADITIGSERRTE</sequence>
<keyword evidence="2" id="KW-1185">Reference proteome</keyword>
<reference evidence="1 2" key="1">
    <citation type="submission" date="2016-11" db="EMBL/GenBank/DDBJ databases">
        <authorList>
            <person name="Jaros S."/>
            <person name="Januszkiewicz K."/>
            <person name="Wedrychowicz H."/>
        </authorList>
    </citation>
    <scope>NUCLEOTIDE SEQUENCE [LARGE SCALE GENOMIC DNA]</scope>
    <source>
        <strain evidence="1 2">DSM 15929</strain>
    </source>
</reference>
<proteinExistence type="predicted"/>
<dbReference type="EMBL" id="FRAC01000030">
    <property type="protein sequence ID" value="SHL35205.1"/>
    <property type="molecule type" value="Genomic_DNA"/>
</dbReference>